<reference evidence="1 2" key="1">
    <citation type="submission" date="2019-02" db="EMBL/GenBank/DDBJ databases">
        <title>Kribbella capetownensis sp. nov. and Kribbella speibonae sp. nov., isolated from soil.</title>
        <authorList>
            <person name="Curtis S.M."/>
            <person name="Norton I."/>
            <person name="Everest G.J."/>
            <person name="Meyers P.R."/>
        </authorList>
    </citation>
    <scope>NUCLEOTIDE SEQUENCE [LARGE SCALE GENOMIC DNA]</scope>
    <source>
        <strain evidence="1 2">SK5</strain>
    </source>
</reference>
<dbReference type="InterPro" id="IPR001646">
    <property type="entry name" value="5peptide_repeat"/>
</dbReference>
<dbReference type="SUPFAM" id="SSF141571">
    <property type="entry name" value="Pentapeptide repeat-like"/>
    <property type="match status" value="1"/>
</dbReference>
<comment type="caution">
    <text evidence="1">The sequence shown here is derived from an EMBL/GenBank/DDBJ whole genome shotgun (WGS) entry which is preliminary data.</text>
</comment>
<evidence type="ECO:0000313" key="1">
    <source>
        <dbReference type="EMBL" id="TCC16606.1"/>
    </source>
</evidence>
<dbReference type="EMBL" id="SJJY01000013">
    <property type="protein sequence ID" value="TCC16606.1"/>
    <property type="molecule type" value="Genomic_DNA"/>
</dbReference>
<accession>A0ABY1ZSW2</accession>
<protein>
    <submittedName>
        <fullName evidence="1">Pentapeptide repeat-containing protein</fullName>
    </submittedName>
</protein>
<proteinExistence type="predicted"/>
<dbReference type="Gene3D" id="2.160.20.80">
    <property type="entry name" value="E3 ubiquitin-protein ligase SopA"/>
    <property type="match status" value="1"/>
</dbReference>
<gene>
    <name evidence="1" type="ORF">E0H58_39730</name>
</gene>
<dbReference type="PANTHER" id="PTHR14136">
    <property type="entry name" value="BTB_POZ DOMAIN-CONTAINING PROTEIN KCTD9"/>
    <property type="match status" value="1"/>
</dbReference>
<dbReference type="InterPro" id="IPR051082">
    <property type="entry name" value="Pentapeptide-BTB/POZ_domain"/>
</dbReference>
<organism evidence="1 2">
    <name type="scientific">Kribbella speibonae</name>
    <dbReference type="NCBI Taxonomy" id="1572660"/>
    <lineage>
        <taxon>Bacteria</taxon>
        <taxon>Bacillati</taxon>
        <taxon>Actinomycetota</taxon>
        <taxon>Actinomycetes</taxon>
        <taxon>Propionibacteriales</taxon>
        <taxon>Kribbellaceae</taxon>
        <taxon>Kribbella</taxon>
    </lineage>
</organism>
<dbReference type="Proteomes" id="UP000292385">
    <property type="component" value="Unassembled WGS sequence"/>
</dbReference>
<dbReference type="PANTHER" id="PTHR14136:SF17">
    <property type="entry name" value="BTB_POZ DOMAIN-CONTAINING PROTEIN KCTD9"/>
    <property type="match status" value="1"/>
</dbReference>
<dbReference type="Pfam" id="PF00805">
    <property type="entry name" value="Pentapeptide"/>
    <property type="match status" value="1"/>
</dbReference>
<sequence>MAVGRRLVSGARPPPVGDHRYGRGVKIAAPRVRAQLESALPAEIEDEERLLDLGLEDVDLSDLEAEHVEISGCRFTRSKLAGSDLEKLILVDTELTQCDLANSRWSDAALTRVAITGSRMIGFAGPGANLQHVTVQDTVLDFASFRFAKFFKVALTDCRLQSADFVSADLTGAVFRRCDLSGVEFSQVKAAKAVFVDCTWDGAKGLASLSGATVAASSPIDTLAFTSAVTAASGITLAHPDELD</sequence>
<evidence type="ECO:0000313" key="2">
    <source>
        <dbReference type="Proteomes" id="UP000292385"/>
    </source>
</evidence>
<name>A0ABY1ZSW2_9ACTN</name>
<keyword evidence="2" id="KW-1185">Reference proteome</keyword>